<dbReference type="HOGENOM" id="CLU_607556_0_0_1"/>
<dbReference type="InterPro" id="IPR028348">
    <property type="entry name" value="FAD-binding_protein"/>
</dbReference>
<proteinExistence type="predicted"/>
<organism evidence="2 3">
    <name type="scientific">Emiliania huxleyi (strain CCMP1516)</name>
    <dbReference type="NCBI Taxonomy" id="280463"/>
    <lineage>
        <taxon>Eukaryota</taxon>
        <taxon>Haptista</taxon>
        <taxon>Haptophyta</taxon>
        <taxon>Prymnesiophyceae</taxon>
        <taxon>Isochrysidales</taxon>
        <taxon>Noelaerhabdaceae</taxon>
        <taxon>Emiliania</taxon>
    </lineage>
</organism>
<keyword evidence="3" id="KW-1185">Reference proteome</keyword>
<evidence type="ECO:0000313" key="2">
    <source>
        <dbReference type="EnsemblProtists" id="EOD28825"/>
    </source>
</evidence>
<reference evidence="2" key="2">
    <citation type="submission" date="2024-10" db="UniProtKB">
        <authorList>
            <consortium name="EnsemblProtists"/>
        </authorList>
    </citation>
    <scope>IDENTIFICATION</scope>
</reference>
<feature type="compositionally biased region" description="Basic and acidic residues" evidence="1">
    <location>
        <begin position="112"/>
        <end position="131"/>
    </location>
</feature>
<dbReference type="STRING" id="2903.R1EQB3"/>
<dbReference type="AlphaFoldDB" id="A0A0D3JZ90"/>
<dbReference type="SUPFAM" id="SSF51905">
    <property type="entry name" value="FAD/NAD(P)-binding domain"/>
    <property type="match status" value="1"/>
</dbReference>
<evidence type="ECO:0008006" key="4">
    <source>
        <dbReference type="Google" id="ProtNLM"/>
    </source>
</evidence>
<dbReference type="PaxDb" id="2903-EOD28825"/>
<dbReference type="InterPro" id="IPR036188">
    <property type="entry name" value="FAD/NAD-bd_sf"/>
</dbReference>
<feature type="region of interest" description="Disordered" evidence="1">
    <location>
        <begin position="90"/>
        <end position="147"/>
    </location>
</feature>
<reference evidence="3" key="1">
    <citation type="journal article" date="2013" name="Nature">
        <title>Pan genome of the phytoplankton Emiliania underpins its global distribution.</title>
        <authorList>
            <person name="Read B.A."/>
            <person name="Kegel J."/>
            <person name="Klute M.J."/>
            <person name="Kuo A."/>
            <person name="Lefebvre S.C."/>
            <person name="Maumus F."/>
            <person name="Mayer C."/>
            <person name="Miller J."/>
            <person name="Monier A."/>
            <person name="Salamov A."/>
            <person name="Young J."/>
            <person name="Aguilar M."/>
            <person name="Claverie J.M."/>
            <person name="Frickenhaus S."/>
            <person name="Gonzalez K."/>
            <person name="Herman E.K."/>
            <person name="Lin Y.C."/>
            <person name="Napier J."/>
            <person name="Ogata H."/>
            <person name="Sarno A.F."/>
            <person name="Shmutz J."/>
            <person name="Schroeder D."/>
            <person name="de Vargas C."/>
            <person name="Verret F."/>
            <person name="von Dassow P."/>
            <person name="Valentin K."/>
            <person name="Van de Peer Y."/>
            <person name="Wheeler G."/>
            <person name="Dacks J.B."/>
            <person name="Delwiche C.F."/>
            <person name="Dyhrman S.T."/>
            <person name="Glockner G."/>
            <person name="John U."/>
            <person name="Richards T."/>
            <person name="Worden A.Z."/>
            <person name="Zhang X."/>
            <person name="Grigoriev I.V."/>
            <person name="Allen A.E."/>
            <person name="Bidle K."/>
            <person name="Borodovsky M."/>
            <person name="Bowler C."/>
            <person name="Brownlee C."/>
            <person name="Cock J.M."/>
            <person name="Elias M."/>
            <person name="Gladyshev V.N."/>
            <person name="Groth M."/>
            <person name="Guda C."/>
            <person name="Hadaegh A."/>
            <person name="Iglesias-Rodriguez M.D."/>
            <person name="Jenkins J."/>
            <person name="Jones B.M."/>
            <person name="Lawson T."/>
            <person name="Leese F."/>
            <person name="Lindquist E."/>
            <person name="Lobanov A."/>
            <person name="Lomsadze A."/>
            <person name="Malik S.B."/>
            <person name="Marsh M.E."/>
            <person name="Mackinder L."/>
            <person name="Mock T."/>
            <person name="Mueller-Roeber B."/>
            <person name="Pagarete A."/>
            <person name="Parker M."/>
            <person name="Probert I."/>
            <person name="Quesneville H."/>
            <person name="Raines C."/>
            <person name="Rensing S.A."/>
            <person name="Riano-Pachon D.M."/>
            <person name="Richier S."/>
            <person name="Rokitta S."/>
            <person name="Shiraiwa Y."/>
            <person name="Soanes D.M."/>
            <person name="van der Giezen M."/>
            <person name="Wahlund T.M."/>
            <person name="Williams B."/>
            <person name="Wilson W."/>
            <person name="Wolfe G."/>
            <person name="Wurch L.L."/>
        </authorList>
    </citation>
    <scope>NUCLEOTIDE SEQUENCE</scope>
</reference>
<dbReference type="RefSeq" id="XP_005781254.1">
    <property type="nucleotide sequence ID" value="XM_005781197.1"/>
</dbReference>
<sequence length="451" mass="47254">MLWRLALPAAAALLPRPAPRAPACLRAAAVMRGQHEWRLFGVELPAVGTEEEEEGRFSYNDAPLVPPALHEEVARRLKLEPEALPPERLRLVRKSLDARPPRRRGGGGRGGRSGEREERASPPPDPPRDPAEGDDGEGEGEGVGGGRHVVVIGAGPCGLFAALTLARAGALIKRRVLDPESNFCYGEGGAGTWSDGKLTTRIGRNSAAISPYLPISPHIPSYLPISPHISPYLPISPHIPSYLPISPHISPYLPISAAVRTVLETLVTFGAPERILLDGKPHLGFRAELLRLGADILWDARVQSLILKGGEGGAEGEGAAEGGGGVGSAAGGGGGGGGVGCGGVAGVVLRVISGVVLASGERVLADAVVLAAGHSARELYQELLRCGATLAPKDFAVGFRIEHPQGEYLPISPHISPYLPISSIRKASLQLFSVTKELSNLVLGFSRSTDY</sequence>
<dbReference type="Proteomes" id="UP000013827">
    <property type="component" value="Unassembled WGS sequence"/>
</dbReference>
<protein>
    <recommendedName>
        <fullName evidence="4">FAD/NAD(P)-binding domain-containing protein</fullName>
    </recommendedName>
</protein>
<feature type="compositionally biased region" description="Basic and acidic residues" evidence="1">
    <location>
        <begin position="90"/>
        <end position="100"/>
    </location>
</feature>
<dbReference type="EnsemblProtists" id="EOD28825">
    <property type="protein sequence ID" value="EOD28825"/>
    <property type="gene ID" value="EMIHUDRAFT_114013"/>
</dbReference>
<evidence type="ECO:0000256" key="1">
    <source>
        <dbReference type="SAM" id="MobiDB-lite"/>
    </source>
</evidence>
<dbReference type="PANTHER" id="PTHR42842">
    <property type="entry name" value="FAD/NAD(P)-BINDING OXIDOREDUCTASE"/>
    <property type="match status" value="1"/>
</dbReference>
<dbReference type="Gene3D" id="3.50.50.60">
    <property type="entry name" value="FAD/NAD(P)-binding domain"/>
    <property type="match status" value="2"/>
</dbReference>
<evidence type="ECO:0000313" key="3">
    <source>
        <dbReference type="Proteomes" id="UP000013827"/>
    </source>
</evidence>
<accession>A0A0D3JZ90</accession>
<dbReference type="KEGG" id="ehx:EMIHUDRAFT_114013"/>
<dbReference type="GeneID" id="17274371"/>
<name>A0A0D3JZ90_EMIH1</name>
<dbReference type="PANTHER" id="PTHR42842:SF3">
    <property type="entry name" value="FAD_NAD(P)-BINDING OXIDOREDUCTASE FAMILY PROTEIN"/>
    <property type="match status" value="1"/>
</dbReference>